<dbReference type="InterPro" id="IPR036013">
    <property type="entry name" value="Band_7/SPFH_dom_sf"/>
</dbReference>
<protein>
    <recommendedName>
        <fullName evidence="2">Band 7 domain-containing protein</fullName>
    </recommendedName>
</protein>
<evidence type="ECO:0000259" key="2">
    <source>
        <dbReference type="Pfam" id="PF01145"/>
    </source>
</evidence>
<feature type="coiled-coil region" evidence="1">
    <location>
        <begin position="252"/>
        <end position="280"/>
    </location>
</feature>
<gene>
    <name evidence="3" type="ORF">PPERSA_13146</name>
</gene>
<dbReference type="Proteomes" id="UP000054937">
    <property type="component" value="Unassembled WGS sequence"/>
</dbReference>
<reference evidence="3 4" key="1">
    <citation type="journal article" date="2015" name="Sci. Rep.">
        <title>Genome of the facultative scuticociliatosis pathogen Pseudocohnilembus persalinus provides insight into its virulence through horizontal gene transfer.</title>
        <authorList>
            <person name="Xiong J."/>
            <person name="Wang G."/>
            <person name="Cheng J."/>
            <person name="Tian M."/>
            <person name="Pan X."/>
            <person name="Warren A."/>
            <person name="Jiang C."/>
            <person name="Yuan D."/>
            <person name="Miao W."/>
        </authorList>
    </citation>
    <scope>NUCLEOTIDE SEQUENCE [LARGE SCALE GENOMIC DNA]</scope>
    <source>
        <strain evidence="3">36N120E</strain>
    </source>
</reference>
<organism evidence="3 4">
    <name type="scientific">Pseudocohnilembus persalinus</name>
    <name type="common">Ciliate</name>
    <dbReference type="NCBI Taxonomy" id="266149"/>
    <lineage>
        <taxon>Eukaryota</taxon>
        <taxon>Sar</taxon>
        <taxon>Alveolata</taxon>
        <taxon>Ciliophora</taxon>
        <taxon>Intramacronucleata</taxon>
        <taxon>Oligohymenophorea</taxon>
        <taxon>Scuticociliatia</taxon>
        <taxon>Philasterida</taxon>
        <taxon>Pseudocohnilembidae</taxon>
        <taxon>Pseudocohnilembus</taxon>
    </lineage>
</organism>
<accession>A0A0V0QBG1</accession>
<dbReference type="Pfam" id="PF01145">
    <property type="entry name" value="Band_7"/>
    <property type="match status" value="1"/>
</dbReference>
<dbReference type="SUPFAM" id="SSF117892">
    <property type="entry name" value="Band 7/SPFH domain"/>
    <property type="match status" value="1"/>
</dbReference>
<comment type="caution">
    <text evidence="3">The sequence shown here is derived from an EMBL/GenBank/DDBJ whole genome shotgun (WGS) entry which is preliminary data.</text>
</comment>
<name>A0A0V0QBG1_PSEPJ</name>
<dbReference type="EMBL" id="LDAU01000208">
    <property type="protein sequence ID" value="KRW99566.1"/>
    <property type="molecule type" value="Genomic_DNA"/>
</dbReference>
<dbReference type="AlphaFoldDB" id="A0A0V0QBG1"/>
<feature type="domain" description="Band 7" evidence="2">
    <location>
        <begin position="54"/>
        <end position="223"/>
    </location>
</feature>
<dbReference type="InParanoid" id="A0A0V0QBG1"/>
<keyword evidence="4" id="KW-1185">Reference proteome</keyword>
<dbReference type="InterPro" id="IPR001107">
    <property type="entry name" value="Band_7"/>
</dbReference>
<dbReference type="OrthoDB" id="2105077at2759"/>
<evidence type="ECO:0000313" key="4">
    <source>
        <dbReference type="Proteomes" id="UP000054937"/>
    </source>
</evidence>
<keyword evidence="1" id="KW-0175">Coiled coil</keyword>
<sequence length="303" mass="34988">MSDTRQIIIFLVLGLSILEASFAPNYYLLAISLSLTLIPVILIHFISQGWITSKGNEWLLIIQNGELKRAGVGLKTFKFWNQVAVKFPSTINGVTFEAAQVTSENFGIQIKGVVYWAVYRQGDGPFKCYKYIQGTNANENVKQMTESIVRSQISNTKLLEVLKNRHALREAVTTNLRQSLEGWGIWAETVEITEVIISSSQTFKDMQTEFRFTHKQLALKANQETGQKLEAQRQKFNLQKTTIQSDLQTKYIEKEQEENLKREEQVNNFKKKEIEFKKEQLLQKKELEIYLETKLQTEKSKIP</sequence>
<dbReference type="Gene3D" id="3.30.479.30">
    <property type="entry name" value="Band 7 domain"/>
    <property type="match status" value="1"/>
</dbReference>
<proteinExistence type="predicted"/>
<dbReference type="OMA" id="TEFRFTH"/>
<evidence type="ECO:0000313" key="3">
    <source>
        <dbReference type="EMBL" id="KRW99566.1"/>
    </source>
</evidence>
<evidence type="ECO:0000256" key="1">
    <source>
        <dbReference type="SAM" id="Coils"/>
    </source>
</evidence>